<organism evidence="3">
    <name type="scientific">Caldilineaceae bacterium SB0662_bin_9</name>
    <dbReference type="NCBI Taxonomy" id="2605258"/>
    <lineage>
        <taxon>Bacteria</taxon>
        <taxon>Bacillati</taxon>
        <taxon>Chloroflexota</taxon>
        <taxon>Caldilineae</taxon>
        <taxon>Caldilineales</taxon>
        <taxon>Caldilineaceae</taxon>
    </lineage>
</organism>
<proteinExistence type="predicted"/>
<evidence type="ECO:0000256" key="1">
    <source>
        <dbReference type="SAM" id="MobiDB-lite"/>
    </source>
</evidence>
<feature type="region of interest" description="Disordered" evidence="1">
    <location>
        <begin position="328"/>
        <end position="358"/>
    </location>
</feature>
<comment type="caution">
    <text evidence="3">The sequence shown here is derived from an EMBL/GenBank/DDBJ whole genome shotgun (WGS) entry which is preliminary data.</text>
</comment>
<dbReference type="InterPro" id="IPR025641">
    <property type="entry name" value="DUF4340"/>
</dbReference>
<evidence type="ECO:0000259" key="2">
    <source>
        <dbReference type="Pfam" id="PF14238"/>
    </source>
</evidence>
<gene>
    <name evidence="3" type="ORF">F4Y08_02005</name>
</gene>
<feature type="compositionally biased region" description="Low complexity" evidence="1">
    <location>
        <begin position="334"/>
        <end position="358"/>
    </location>
</feature>
<accession>A0A6B1DNL2</accession>
<dbReference type="AlphaFoldDB" id="A0A6B1DNL2"/>
<dbReference type="EMBL" id="VXPY01000013">
    <property type="protein sequence ID" value="MYD89100.1"/>
    <property type="molecule type" value="Genomic_DNA"/>
</dbReference>
<feature type="domain" description="DUF4340" evidence="2">
    <location>
        <begin position="82"/>
        <end position="264"/>
    </location>
</feature>
<protein>
    <submittedName>
        <fullName evidence="3">DUF4340 domain-containing protein</fullName>
    </submittedName>
</protein>
<sequence>MQTITRLFVNRSQRDMFNVLAVLLLLQIAAAVALVVPWDLRAPEREPVRLLTAMQDATVRELQIEDMQGNVIHLVREDDGEWRFNDFDGYPASNILSDQLIEDMVELDDARPVTQTTGSHDRLRVGEENFERRLTVTLDTGEDVVAYVGTAPLPRATHVRAADQQAVYISTDLKHREVSTQITRWLDTVYYSEGQDDIREFNLTNPNGTFSFKRGEDDQWMMEGLAEGEVFNPNNLISLVTTVSTISLTRPLGKQELPEYGMLNPQAVATFRVQDDDEDEMVSIVIGANTERANRVVVKSTESEWFVEANRFTVDRLIERTRDEFLVKQPAPEPAAEPVQEEVPAPVEEPETTPAESE</sequence>
<dbReference type="Pfam" id="PF14238">
    <property type="entry name" value="DUF4340"/>
    <property type="match status" value="1"/>
</dbReference>
<reference evidence="3" key="1">
    <citation type="submission" date="2019-09" db="EMBL/GenBank/DDBJ databases">
        <title>Characterisation of the sponge microbiome using genome-centric metagenomics.</title>
        <authorList>
            <person name="Engelberts J.P."/>
            <person name="Robbins S.J."/>
            <person name="De Goeij J.M."/>
            <person name="Aranda M."/>
            <person name="Bell S.C."/>
            <person name="Webster N.S."/>
        </authorList>
    </citation>
    <scope>NUCLEOTIDE SEQUENCE</scope>
    <source>
        <strain evidence="3">SB0662_bin_9</strain>
    </source>
</reference>
<name>A0A6B1DNL2_9CHLR</name>
<evidence type="ECO:0000313" key="3">
    <source>
        <dbReference type="EMBL" id="MYD89100.1"/>
    </source>
</evidence>